<evidence type="ECO:0000313" key="3">
    <source>
        <dbReference type="EMBL" id="KIY68600.1"/>
    </source>
</evidence>
<name>A0A0D7BEI8_9AGAR</name>
<feature type="compositionally biased region" description="Low complexity" evidence="1">
    <location>
        <begin position="392"/>
        <end position="401"/>
    </location>
</feature>
<feature type="region of interest" description="Disordered" evidence="1">
    <location>
        <begin position="217"/>
        <end position="352"/>
    </location>
</feature>
<feature type="compositionally biased region" description="Gly residues" evidence="1">
    <location>
        <begin position="336"/>
        <end position="348"/>
    </location>
</feature>
<keyword evidence="2" id="KW-0812">Transmembrane</keyword>
<dbReference type="STRING" id="1314674.A0A0D7BEI8"/>
<feature type="transmembrane region" description="Helical" evidence="2">
    <location>
        <begin position="130"/>
        <end position="155"/>
    </location>
</feature>
<accession>A0A0D7BEI8</accession>
<dbReference type="OrthoDB" id="3065653at2759"/>
<evidence type="ECO:0000256" key="2">
    <source>
        <dbReference type="SAM" id="Phobius"/>
    </source>
</evidence>
<protein>
    <submittedName>
        <fullName evidence="3">Uncharacterized protein</fullName>
    </submittedName>
</protein>
<keyword evidence="2" id="KW-0472">Membrane</keyword>
<feature type="transmembrane region" description="Helical" evidence="2">
    <location>
        <begin position="27"/>
        <end position="49"/>
    </location>
</feature>
<evidence type="ECO:0000256" key="1">
    <source>
        <dbReference type="SAM" id="MobiDB-lite"/>
    </source>
</evidence>
<feature type="region of interest" description="Disordered" evidence="1">
    <location>
        <begin position="166"/>
        <end position="199"/>
    </location>
</feature>
<keyword evidence="4" id="KW-1185">Reference proteome</keyword>
<gene>
    <name evidence="3" type="ORF">CYLTODRAFT_489619</name>
</gene>
<evidence type="ECO:0000313" key="4">
    <source>
        <dbReference type="Proteomes" id="UP000054007"/>
    </source>
</evidence>
<dbReference type="AlphaFoldDB" id="A0A0D7BEI8"/>
<dbReference type="EMBL" id="KN880499">
    <property type="protein sequence ID" value="KIY68600.1"/>
    <property type="molecule type" value="Genomic_DNA"/>
</dbReference>
<sequence>MAGPPSSSATLTNVMPYSPTFLRLRSVAFALICFVNLLSIVVLCIKMYLDWDITPTPERSLVAVLASINAITVVMLPVLIILAFRPWLDSARFMLLLAVHITAGSFYTNWFTEFQDSCPSSNNNCRLFNIYILSLAWIVNTLLVVYIVCLGLLVWRRSRLPALPQTDKEEGSVNVVEEKPVLDISSPPPRPPRSPARLSSLPIPTYVAPIPAPYTTWTPTMQDRRMTGQSTKSLRDTSSLSHSSHSHSHSHHTSYGPDEFGRPMRGSMSSRFSTMPTAMHASHRPSILPPPHRGSTISHGRPLSSQPPPRSRPLSNQPTPATEKRRTLPALPPPSGGGMYSPGWGYGPPAGFQERPIIHGGSGSHASFQGSIGVFPGPPNYQGQDGMDRSSPRSPTTPTHPHYVHASHQSQMPTPYYQKRMTNPNVSYGVAV</sequence>
<feature type="compositionally biased region" description="Polar residues" evidence="1">
    <location>
        <begin position="217"/>
        <end position="232"/>
    </location>
</feature>
<feature type="region of interest" description="Disordered" evidence="1">
    <location>
        <begin position="375"/>
        <end position="411"/>
    </location>
</feature>
<proteinExistence type="predicted"/>
<feature type="transmembrane region" description="Helical" evidence="2">
    <location>
        <begin position="91"/>
        <end position="110"/>
    </location>
</feature>
<reference evidence="3 4" key="1">
    <citation type="journal article" date="2015" name="Fungal Genet. Biol.">
        <title>Evolution of novel wood decay mechanisms in Agaricales revealed by the genome sequences of Fistulina hepatica and Cylindrobasidium torrendii.</title>
        <authorList>
            <person name="Floudas D."/>
            <person name="Held B.W."/>
            <person name="Riley R."/>
            <person name="Nagy L.G."/>
            <person name="Koehler G."/>
            <person name="Ransdell A.S."/>
            <person name="Younus H."/>
            <person name="Chow J."/>
            <person name="Chiniquy J."/>
            <person name="Lipzen A."/>
            <person name="Tritt A."/>
            <person name="Sun H."/>
            <person name="Haridas S."/>
            <person name="LaButti K."/>
            <person name="Ohm R.A."/>
            <person name="Kues U."/>
            <person name="Blanchette R.A."/>
            <person name="Grigoriev I.V."/>
            <person name="Minto R.E."/>
            <person name="Hibbett D.S."/>
        </authorList>
    </citation>
    <scope>NUCLEOTIDE SEQUENCE [LARGE SCALE GENOMIC DNA]</scope>
    <source>
        <strain evidence="3 4">FP15055 ss-10</strain>
    </source>
</reference>
<organism evidence="3 4">
    <name type="scientific">Cylindrobasidium torrendii FP15055 ss-10</name>
    <dbReference type="NCBI Taxonomy" id="1314674"/>
    <lineage>
        <taxon>Eukaryota</taxon>
        <taxon>Fungi</taxon>
        <taxon>Dikarya</taxon>
        <taxon>Basidiomycota</taxon>
        <taxon>Agaricomycotina</taxon>
        <taxon>Agaricomycetes</taxon>
        <taxon>Agaricomycetidae</taxon>
        <taxon>Agaricales</taxon>
        <taxon>Marasmiineae</taxon>
        <taxon>Physalacriaceae</taxon>
        <taxon>Cylindrobasidium</taxon>
    </lineage>
</organism>
<feature type="compositionally biased region" description="Basic and acidic residues" evidence="1">
    <location>
        <begin position="166"/>
        <end position="181"/>
    </location>
</feature>
<dbReference type="Proteomes" id="UP000054007">
    <property type="component" value="Unassembled WGS sequence"/>
</dbReference>
<feature type="compositionally biased region" description="Polar residues" evidence="1">
    <location>
        <begin position="267"/>
        <end position="276"/>
    </location>
</feature>
<feature type="transmembrane region" description="Helical" evidence="2">
    <location>
        <begin position="61"/>
        <end position="84"/>
    </location>
</feature>
<keyword evidence="2" id="KW-1133">Transmembrane helix</keyword>